<evidence type="ECO:0000313" key="5">
    <source>
        <dbReference type="Proteomes" id="UP001295423"/>
    </source>
</evidence>
<dbReference type="Proteomes" id="UP001295423">
    <property type="component" value="Unassembled WGS sequence"/>
</dbReference>
<evidence type="ECO:0000313" key="4">
    <source>
        <dbReference type="EMBL" id="CAJ1940390.1"/>
    </source>
</evidence>
<dbReference type="AlphaFoldDB" id="A0AAD2CRD0"/>
<evidence type="ECO:0000256" key="1">
    <source>
        <dbReference type="ARBA" id="ARBA00006397"/>
    </source>
</evidence>
<dbReference type="InterPro" id="IPR036388">
    <property type="entry name" value="WH-like_DNA-bd_sf"/>
</dbReference>
<dbReference type="SMART" id="SM00088">
    <property type="entry name" value="PINT"/>
    <property type="match status" value="1"/>
</dbReference>
<proteinExistence type="inferred from homology"/>
<dbReference type="SUPFAM" id="SSF46785">
    <property type="entry name" value="Winged helix' DNA-binding domain"/>
    <property type="match status" value="1"/>
</dbReference>
<accession>A0AAD2CRD0</accession>
<reference evidence="4" key="1">
    <citation type="submission" date="2023-08" db="EMBL/GenBank/DDBJ databases">
        <authorList>
            <person name="Audoor S."/>
            <person name="Bilcke G."/>
        </authorList>
    </citation>
    <scope>NUCLEOTIDE SEQUENCE</scope>
</reference>
<evidence type="ECO:0000259" key="3">
    <source>
        <dbReference type="PROSITE" id="PS50250"/>
    </source>
</evidence>
<dbReference type="GO" id="GO:0005737">
    <property type="term" value="C:cytoplasm"/>
    <property type="evidence" value="ECO:0007669"/>
    <property type="project" value="TreeGrafter"/>
</dbReference>
<dbReference type="Pfam" id="PF01399">
    <property type="entry name" value="PCI"/>
    <property type="match status" value="1"/>
</dbReference>
<gene>
    <name evidence="4" type="ORF">CYCCA115_LOCUS7018</name>
</gene>
<comment type="caution">
    <text evidence="4">The sequence shown here is derived from an EMBL/GenBank/DDBJ whole genome shotgun (WGS) entry which is preliminary data.</text>
</comment>
<dbReference type="InterPro" id="IPR000717">
    <property type="entry name" value="PCI_dom"/>
</dbReference>
<organism evidence="4 5">
    <name type="scientific">Cylindrotheca closterium</name>
    <dbReference type="NCBI Taxonomy" id="2856"/>
    <lineage>
        <taxon>Eukaryota</taxon>
        <taxon>Sar</taxon>
        <taxon>Stramenopiles</taxon>
        <taxon>Ochrophyta</taxon>
        <taxon>Bacillariophyta</taxon>
        <taxon>Bacillariophyceae</taxon>
        <taxon>Bacillariophycidae</taxon>
        <taxon>Bacillariales</taxon>
        <taxon>Bacillariaceae</taxon>
        <taxon>Cylindrotheca</taxon>
    </lineage>
</organism>
<name>A0AAD2CRD0_9STRA</name>
<dbReference type="GO" id="GO:0005634">
    <property type="term" value="C:nucleus"/>
    <property type="evidence" value="ECO:0007669"/>
    <property type="project" value="UniProtKB-ARBA"/>
</dbReference>
<dbReference type="Gene3D" id="1.10.10.10">
    <property type="entry name" value="Winged helix-like DNA-binding domain superfamily/Winged helix DNA-binding domain"/>
    <property type="match status" value="1"/>
</dbReference>
<dbReference type="FunFam" id="1.10.10.10:FF:000070">
    <property type="entry name" value="26S proteasome non-ATPase regulatory subunit 12"/>
    <property type="match status" value="1"/>
</dbReference>
<sequence length="456" mass="51369">MSNIASSGKAAGGELEEKIDLTPETDAKLEQSATLAKSGQVREALAILAALEKRCRVGNDSPNLVRVCEASLQYCKDAGDEELLFSTIQTLTTRRSQKTNAIRAMVHKAMPWCVVDQYTPIAVTSEGEKAARTKLVETLREITDGKLFLEGELARLTRALAIIKENEGDIAGAADVLQEVHVETYGSLSKREKVEFILEQMRLTLGKKDFVRAAIVAGKVSRKHLQEENMEEHKVKYYTLLAENHRHDKDAFALAKDYHAIYSTPHILSDEAKWKEALKSTVVFLALSPYGSEQQDMLHRVNKDGNLESLPAYRTTVQLLLKNEIIAYPMANQQELESLPSFCEGGEDLTQFWHESFHRRIIQHNVRIASFYYKRIHGARLAQLLGLDKNRLEKEISIMVSDGVVYAKIDRPKDIIRFAAPKSAEVVLSDWATDIDKLLHLVETTTHLINKEKMTQ</sequence>
<dbReference type="InterPro" id="IPR040896">
    <property type="entry name" value="RPN5_C"/>
</dbReference>
<dbReference type="Pfam" id="PF22241">
    <property type="entry name" value="PSMD12-CSN4_N"/>
    <property type="match status" value="1"/>
</dbReference>
<dbReference type="Pfam" id="PF18098">
    <property type="entry name" value="RPN5_C"/>
    <property type="match status" value="1"/>
</dbReference>
<keyword evidence="2" id="KW-0647">Proteasome</keyword>
<feature type="domain" description="PCI" evidence="3">
    <location>
        <begin position="253"/>
        <end position="423"/>
    </location>
</feature>
<dbReference type="EMBL" id="CAKOGP040000890">
    <property type="protein sequence ID" value="CAJ1940390.1"/>
    <property type="molecule type" value="Genomic_DNA"/>
</dbReference>
<dbReference type="InterPro" id="IPR040134">
    <property type="entry name" value="PSMD12/CSN4"/>
</dbReference>
<keyword evidence="5" id="KW-1185">Reference proteome</keyword>
<dbReference type="PANTHER" id="PTHR10855">
    <property type="entry name" value="26S PROTEASOME NON-ATPASE REGULATORY SUBUNIT 12/COP9 SIGNALOSOME COMPLEX SUBUNIT 4"/>
    <property type="match status" value="1"/>
</dbReference>
<protein>
    <recommendedName>
        <fullName evidence="3">PCI domain-containing protein</fullName>
    </recommendedName>
</protein>
<evidence type="ECO:0000256" key="2">
    <source>
        <dbReference type="ARBA" id="ARBA00022942"/>
    </source>
</evidence>
<comment type="similarity">
    <text evidence="1">Belongs to the proteasome subunit p55 family.</text>
</comment>
<dbReference type="PROSITE" id="PS50250">
    <property type="entry name" value="PCI"/>
    <property type="match status" value="1"/>
</dbReference>
<dbReference type="GO" id="GO:0008541">
    <property type="term" value="C:proteasome regulatory particle, lid subcomplex"/>
    <property type="evidence" value="ECO:0007669"/>
    <property type="project" value="TreeGrafter"/>
</dbReference>
<dbReference type="PANTHER" id="PTHR10855:SF1">
    <property type="entry name" value="26S PROTEASOME NON-ATPASE REGULATORY SUBUNIT 12"/>
    <property type="match status" value="1"/>
</dbReference>
<dbReference type="InterPro" id="IPR054559">
    <property type="entry name" value="PSMD12-CSN4-like_N"/>
</dbReference>
<dbReference type="InterPro" id="IPR036390">
    <property type="entry name" value="WH_DNA-bd_sf"/>
</dbReference>